<dbReference type="SMART" id="SM00355">
    <property type="entry name" value="ZnF_C2H2"/>
    <property type="match status" value="3"/>
</dbReference>
<dbReference type="GO" id="GO:0008270">
    <property type="term" value="F:zinc ion binding"/>
    <property type="evidence" value="ECO:0007669"/>
    <property type="project" value="UniProtKB-KW"/>
</dbReference>
<reference evidence="15 16" key="1">
    <citation type="journal article" date="2014" name="Nat. Commun.">
        <title>Molecular traces of alternative social organization in a termite genome.</title>
        <authorList>
            <person name="Terrapon N."/>
            <person name="Li C."/>
            <person name="Robertson H.M."/>
            <person name="Ji L."/>
            <person name="Meng X."/>
            <person name="Booth W."/>
            <person name="Chen Z."/>
            <person name="Childers C.P."/>
            <person name="Glastad K.M."/>
            <person name="Gokhale K."/>
            <person name="Gowin J."/>
            <person name="Gronenberg W."/>
            <person name="Hermansen R.A."/>
            <person name="Hu H."/>
            <person name="Hunt B.G."/>
            <person name="Huylmans A.K."/>
            <person name="Khalil S.M."/>
            <person name="Mitchell R.D."/>
            <person name="Munoz-Torres M.C."/>
            <person name="Mustard J.A."/>
            <person name="Pan H."/>
            <person name="Reese J.T."/>
            <person name="Scharf M.E."/>
            <person name="Sun F."/>
            <person name="Vogel H."/>
            <person name="Xiao J."/>
            <person name="Yang W."/>
            <person name="Yang Z."/>
            <person name="Yang Z."/>
            <person name="Zhou J."/>
            <person name="Zhu J."/>
            <person name="Brent C.S."/>
            <person name="Elsik C.G."/>
            <person name="Goodisman M.A."/>
            <person name="Liberles D.A."/>
            <person name="Roe R.M."/>
            <person name="Vargo E.L."/>
            <person name="Vilcinskas A."/>
            <person name="Wang J."/>
            <person name="Bornberg-Bauer E."/>
            <person name="Korb J."/>
            <person name="Zhang G."/>
            <person name="Liebig J."/>
        </authorList>
    </citation>
    <scope>NUCLEOTIDE SEQUENCE [LARGE SCALE GENOMIC DNA]</scope>
    <source>
        <tissue evidence="15">Whole organism</tissue>
    </source>
</reference>
<keyword evidence="9" id="KW-0804">Transcription</keyword>
<dbReference type="GO" id="GO:0035098">
    <property type="term" value="C:ESC/E(Z) complex"/>
    <property type="evidence" value="ECO:0007669"/>
    <property type="project" value="TreeGrafter"/>
</dbReference>
<dbReference type="InterPro" id="IPR052130">
    <property type="entry name" value="AEBP2/jing_C2H2-ZnF"/>
</dbReference>
<feature type="domain" description="C2H2-type" evidence="14">
    <location>
        <begin position="223"/>
        <end position="252"/>
    </location>
</feature>
<evidence type="ECO:0000256" key="1">
    <source>
        <dbReference type="ARBA" id="ARBA00004123"/>
    </source>
</evidence>
<dbReference type="PANTHER" id="PTHR46541:SF1">
    <property type="entry name" value="ZINC FINGER PROTEIN AEBP2"/>
    <property type="match status" value="1"/>
</dbReference>
<sequence length="404" mass="43585">MVAAVAARKMSSSAVSKFLDTKRNGLNIPSTSSSSQKLSALLSPNTAQKSPSLSLVESAQKSASATTASATLKTALSSETAFKTGKEAVPKPKTIASEPDCVASLLCDKPTPILSVPTTIRFPAIPSDSSSTSSGSSGVVPSKPNSSQLESPDTIACRWSECGTRFDTSTGLLEHLQAKHVNPQASCENYVCLWVGCKVYARTSCSRSWLERHVLSHGGNKPFRCIVDGCGQRFSSQTTLERHVNGHFNQSEAGNGSAGARRSVESASNKLFRRNGKKLRYRRQPWSARMFDYFDAGIMEGLQHRLVNMTEVQTHGNVGSAAGNAVSLHSKVMARRVQPDGRMQVLVRWYPEDILPDEWVAETEAQSSRSVPIPSLSAAAMTTLQGVLFVPGRNKQRRKPAKST</sequence>
<keyword evidence="5 12" id="KW-0863">Zinc-finger</keyword>
<protein>
    <recommendedName>
        <fullName evidence="14">C2H2-type domain-containing protein</fullName>
    </recommendedName>
</protein>
<dbReference type="GO" id="GO:0006357">
    <property type="term" value="P:regulation of transcription by RNA polymerase II"/>
    <property type="evidence" value="ECO:0007669"/>
    <property type="project" value="TreeGrafter"/>
</dbReference>
<proteinExistence type="inferred from homology"/>
<keyword evidence="7" id="KW-0156">Chromatin regulator</keyword>
<evidence type="ECO:0000256" key="5">
    <source>
        <dbReference type="ARBA" id="ARBA00022771"/>
    </source>
</evidence>
<keyword evidence="4" id="KW-0677">Repeat</keyword>
<keyword evidence="6" id="KW-0862">Zinc</keyword>
<evidence type="ECO:0000256" key="10">
    <source>
        <dbReference type="ARBA" id="ARBA00023242"/>
    </source>
</evidence>
<keyword evidence="8" id="KW-0805">Transcription regulation</keyword>
<evidence type="ECO:0000256" key="2">
    <source>
        <dbReference type="ARBA" id="ARBA00022491"/>
    </source>
</evidence>
<dbReference type="InterPro" id="IPR036236">
    <property type="entry name" value="Znf_C2H2_sf"/>
</dbReference>
<evidence type="ECO:0000256" key="12">
    <source>
        <dbReference type="PROSITE-ProRule" id="PRU00042"/>
    </source>
</evidence>
<dbReference type="Proteomes" id="UP000027135">
    <property type="component" value="Unassembled WGS sequence"/>
</dbReference>
<dbReference type="AlphaFoldDB" id="A0A067R584"/>
<feature type="domain" description="C2H2-type" evidence="14">
    <location>
        <begin position="155"/>
        <end position="185"/>
    </location>
</feature>
<evidence type="ECO:0000313" key="16">
    <source>
        <dbReference type="Proteomes" id="UP000027135"/>
    </source>
</evidence>
<evidence type="ECO:0000259" key="14">
    <source>
        <dbReference type="PROSITE" id="PS50157"/>
    </source>
</evidence>
<evidence type="ECO:0000256" key="3">
    <source>
        <dbReference type="ARBA" id="ARBA00022723"/>
    </source>
</evidence>
<keyword evidence="2" id="KW-0678">Repressor</keyword>
<evidence type="ECO:0000313" key="15">
    <source>
        <dbReference type="EMBL" id="KDR17355.1"/>
    </source>
</evidence>
<evidence type="ECO:0000256" key="9">
    <source>
        <dbReference type="ARBA" id="ARBA00023163"/>
    </source>
</evidence>
<comment type="subcellular location">
    <subcellularLocation>
        <location evidence="1">Nucleus</location>
    </subcellularLocation>
</comment>
<dbReference type="PROSITE" id="PS00028">
    <property type="entry name" value="ZINC_FINGER_C2H2_1"/>
    <property type="match status" value="2"/>
</dbReference>
<name>A0A067R584_ZOONE</name>
<gene>
    <name evidence="15" type="ORF">L798_08557</name>
</gene>
<organism evidence="15 16">
    <name type="scientific">Zootermopsis nevadensis</name>
    <name type="common">Dampwood termite</name>
    <dbReference type="NCBI Taxonomy" id="136037"/>
    <lineage>
        <taxon>Eukaryota</taxon>
        <taxon>Metazoa</taxon>
        <taxon>Ecdysozoa</taxon>
        <taxon>Arthropoda</taxon>
        <taxon>Hexapoda</taxon>
        <taxon>Insecta</taxon>
        <taxon>Pterygota</taxon>
        <taxon>Neoptera</taxon>
        <taxon>Polyneoptera</taxon>
        <taxon>Dictyoptera</taxon>
        <taxon>Blattodea</taxon>
        <taxon>Blattoidea</taxon>
        <taxon>Termitoidae</taxon>
        <taxon>Termopsidae</taxon>
        <taxon>Zootermopsis</taxon>
    </lineage>
</organism>
<evidence type="ECO:0000256" key="8">
    <source>
        <dbReference type="ARBA" id="ARBA00023015"/>
    </source>
</evidence>
<dbReference type="STRING" id="136037.A0A067R584"/>
<dbReference type="OMA" id="DEWIHES"/>
<comment type="similarity">
    <text evidence="11">Belongs to the AEBP2/jing C2H2-type zinc-finger family.</text>
</comment>
<feature type="region of interest" description="Disordered" evidence="13">
    <location>
        <begin position="125"/>
        <end position="152"/>
    </location>
</feature>
<evidence type="ECO:0000256" key="13">
    <source>
        <dbReference type="SAM" id="MobiDB-lite"/>
    </source>
</evidence>
<dbReference type="PROSITE" id="PS50157">
    <property type="entry name" value="ZINC_FINGER_C2H2_2"/>
    <property type="match status" value="2"/>
</dbReference>
<evidence type="ECO:0000256" key="4">
    <source>
        <dbReference type="ARBA" id="ARBA00022737"/>
    </source>
</evidence>
<feature type="compositionally biased region" description="Low complexity" evidence="13">
    <location>
        <begin position="127"/>
        <end position="147"/>
    </location>
</feature>
<dbReference type="InterPro" id="IPR059034">
    <property type="entry name" value="SH3_AEBP2_C"/>
</dbReference>
<dbReference type="InParanoid" id="A0A067R584"/>
<feature type="compositionally biased region" description="Low complexity" evidence="13">
    <location>
        <begin position="30"/>
        <end position="43"/>
    </location>
</feature>
<dbReference type="Gene3D" id="3.30.160.60">
    <property type="entry name" value="Classic Zinc Finger"/>
    <property type="match status" value="2"/>
</dbReference>
<dbReference type="eggNOG" id="KOG1721">
    <property type="taxonomic scope" value="Eukaryota"/>
</dbReference>
<accession>A0A067R584</accession>
<feature type="region of interest" description="Disordered" evidence="13">
    <location>
        <begin position="247"/>
        <end position="267"/>
    </location>
</feature>
<keyword evidence="10" id="KW-0539">Nucleus</keyword>
<dbReference type="PANTHER" id="PTHR46541">
    <property type="entry name" value="ZINC FINGER PROTEIN AEBP2"/>
    <property type="match status" value="1"/>
</dbReference>
<dbReference type="Pfam" id="PF26014">
    <property type="entry name" value="SH3_AEBP2_C"/>
    <property type="match status" value="1"/>
</dbReference>
<evidence type="ECO:0000256" key="7">
    <source>
        <dbReference type="ARBA" id="ARBA00022853"/>
    </source>
</evidence>
<dbReference type="EMBL" id="KK852744">
    <property type="protein sequence ID" value="KDR17355.1"/>
    <property type="molecule type" value="Genomic_DNA"/>
</dbReference>
<evidence type="ECO:0000256" key="11">
    <source>
        <dbReference type="ARBA" id="ARBA00037930"/>
    </source>
</evidence>
<keyword evidence="3" id="KW-0479">Metal-binding</keyword>
<evidence type="ECO:0000256" key="6">
    <source>
        <dbReference type="ARBA" id="ARBA00022833"/>
    </source>
</evidence>
<keyword evidence="16" id="KW-1185">Reference proteome</keyword>
<dbReference type="InterPro" id="IPR013087">
    <property type="entry name" value="Znf_C2H2_type"/>
</dbReference>
<dbReference type="Pfam" id="PF00096">
    <property type="entry name" value="zf-C2H2"/>
    <property type="match status" value="1"/>
</dbReference>
<dbReference type="SUPFAM" id="SSF57667">
    <property type="entry name" value="beta-beta-alpha zinc fingers"/>
    <property type="match status" value="2"/>
</dbReference>
<dbReference type="GO" id="GO:0006325">
    <property type="term" value="P:chromatin organization"/>
    <property type="evidence" value="ECO:0007669"/>
    <property type="project" value="UniProtKB-KW"/>
</dbReference>
<feature type="region of interest" description="Disordered" evidence="13">
    <location>
        <begin position="25"/>
        <end position="44"/>
    </location>
</feature>